<dbReference type="PANTHER" id="PTHR43201">
    <property type="entry name" value="ACYL-COA SYNTHETASE"/>
    <property type="match status" value="1"/>
</dbReference>
<dbReference type="Pfam" id="PF00501">
    <property type="entry name" value="AMP-binding"/>
    <property type="match status" value="1"/>
</dbReference>
<dbReference type="SUPFAM" id="SSF56801">
    <property type="entry name" value="Acetyl-CoA synthetase-like"/>
    <property type="match status" value="1"/>
</dbReference>
<evidence type="ECO:0000256" key="2">
    <source>
        <dbReference type="ARBA" id="ARBA00022598"/>
    </source>
</evidence>
<feature type="domain" description="AMP-binding enzyme C-terminal" evidence="4">
    <location>
        <begin position="413"/>
        <end position="487"/>
    </location>
</feature>
<gene>
    <name evidence="5" type="ORF">C7B46_13300</name>
</gene>
<accession>A0A2T2XE26</accession>
<dbReference type="Pfam" id="PF13193">
    <property type="entry name" value="AMP-binding_C"/>
    <property type="match status" value="1"/>
</dbReference>
<feature type="domain" description="AMP-dependent synthetase/ligase" evidence="3">
    <location>
        <begin position="12"/>
        <end position="363"/>
    </location>
</feature>
<dbReference type="AlphaFoldDB" id="A0A2T2XE26"/>
<dbReference type="InterPro" id="IPR045851">
    <property type="entry name" value="AMP-bd_C_sf"/>
</dbReference>
<dbReference type="InterPro" id="IPR042099">
    <property type="entry name" value="ANL_N_sf"/>
</dbReference>
<dbReference type="Gene3D" id="3.30.300.30">
    <property type="match status" value="1"/>
</dbReference>
<dbReference type="Proteomes" id="UP000242972">
    <property type="component" value="Unassembled WGS sequence"/>
</dbReference>
<keyword evidence="2 5" id="KW-0436">Ligase</keyword>
<dbReference type="InterPro" id="IPR000873">
    <property type="entry name" value="AMP-dep_synth/lig_dom"/>
</dbReference>
<dbReference type="EMBL" id="PXYW01000033">
    <property type="protein sequence ID" value="PSR32728.1"/>
    <property type="molecule type" value="Genomic_DNA"/>
</dbReference>
<dbReference type="PANTHER" id="PTHR43201:SF5">
    <property type="entry name" value="MEDIUM-CHAIN ACYL-COA LIGASE ACSF2, MITOCHONDRIAL"/>
    <property type="match status" value="1"/>
</dbReference>
<dbReference type="GO" id="GO:0006631">
    <property type="term" value="P:fatty acid metabolic process"/>
    <property type="evidence" value="ECO:0007669"/>
    <property type="project" value="TreeGrafter"/>
</dbReference>
<comment type="similarity">
    <text evidence="1">Belongs to the ATP-dependent AMP-binding enzyme family.</text>
</comment>
<evidence type="ECO:0000256" key="1">
    <source>
        <dbReference type="ARBA" id="ARBA00006432"/>
    </source>
</evidence>
<sequence>MTNFLTTCRVLDSWVQIQPDRTAIIDATTNLGMTYQELDQASTTLASALRNLGVQAGDVIAFVINERLPVAVLLYAVGKLAASWSPLNPHSAPQDWARQLDHSHASAVVFDPSFTSLVDTIRESAATVKYWIPWIAPAVREGHTIAKHSCSARDSDYAGILYTSGTTGIPKGAWHTHQSLWGWNHSIVASIGMNRDDCLINPYPLFHMGGIGFTLAAIQTGATVVLDTPFEASHFVESVQRYKSTLTFMVPTMVQALLDLPADIRQELSQSRLRQIITTSAPLLTETRQEMARQWPQQKISVLYSATEAVFSLLRYERADARLCVGRPAFGMEVAVFDQNHQPCPPGTIGTIYTQGLSVFAHYHRAPDQFHAWQNQWFTCNDVGYLDEDGYLYLVDREKDLINSGGEKISSLEIENVLREHPWVREVAVVGIPDKYWGEQIHAVVVPSTSDLTPESILAFAAERLPRYKLPKSLRFMSSLPKTDTGKILKRSLRDSDHLDHTSS</sequence>
<dbReference type="PROSITE" id="PS00455">
    <property type="entry name" value="AMP_BINDING"/>
    <property type="match status" value="1"/>
</dbReference>
<proteinExistence type="inferred from homology"/>
<protein>
    <submittedName>
        <fullName evidence="5">Long-chain fatty acid--CoA ligase</fullName>
    </submittedName>
</protein>
<name>A0A2T2XE26_9FIRM</name>
<evidence type="ECO:0000313" key="6">
    <source>
        <dbReference type="Proteomes" id="UP000242972"/>
    </source>
</evidence>
<organism evidence="5 6">
    <name type="scientific">Sulfobacillus benefaciens</name>
    <dbReference type="NCBI Taxonomy" id="453960"/>
    <lineage>
        <taxon>Bacteria</taxon>
        <taxon>Bacillati</taxon>
        <taxon>Bacillota</taxon>
        <taxon>Clostridia</taxon>
        <taxon>Eubacteriales</taxon>
        <taxon>Clostridiales Family XVII. Incertae Sedis</taxon>
        <taxon>Sulfobacillus</taxon>
    </lineage>
</organism>
<dbReference type="FunFam" id="3.30.300.30:FF:000008">
    <property type="entry name" value="2,3-dihydroxybenzoate-AMP ligase"/>
    <property type="match status" value="1"/>
</dbReference>
<dbReference type="InterPro" id="IPR025110">
    <property type="entry name" value="AMP-bd_C"/>
</dbReference>
<dbReference type="Gene3D" id="3.40.50.12780">
    <property type="entry name" value="N-terminal domain of ligase-like"/>
    <property type="match status" value="1"/>
</dbReference>
<reference evidence="5 6" key="1">
    <citation type="journal article" date="2014" name="BMC Genomics">
        <title>Comparison of environmental and isolate Sulfobacillus genomes reveals diverse carbon, sulfur, nitrogen, and hydrogen metabolisms.</title>
        <authorList>
            <person name="Justice N.B."/>
            <person name="Norman A."/>
            <person name="Brown C.T."/>
            <person name="Singh A."/>
            <person name="Thomas B.C."/>
            <person name="Banfield J.F."/>
        </authorList>
    </citation>
    <scope>NUCLEOTIDE SEQUENCE [LARGE SCALE GENOMIC DNA]</scope>
    <source>
        <strain evidence="5">AMDSBA4</strain>
    </source>
</reference>
<evidence type="ECO:0000259" key="3">
    <source>
        <dbReference type="Pfam" id="PF00501"/>
    </source>
</evidence>
<dbReference type="GO" id="GO:0031956">
    <property type="term" value="F:medium-chain fatty acid-CoA ligase activity"/>
    <property type="evidence" value="ECO:0007669"/>
    <property type="project" value="TreeGrafter"/>
</dbReference>
<comment type="caution">
    <text evidence="5">The sequence shown here is derived from an EMBL/GenBank/DDBJ whole genome shotgun (WGS) entry which is preliminary data.</text>
</comment>
<evidence type="ECO:0000313" key="5">
    <source>
        <dbReference type="EMBL" id="PSR32728.1"/>
    </source>
</evidence>
<evidence type="ECO:0000259" key="4">
    <source>
        <dbReference type="Pfam" id="PF13193"/>
    </source>
</evidence>
<dbReference type="InterPro" id="IPR020845">
    <property type="entry name" value="AMP-binding_CS"/>
</dbReference>